<dbReference type="GO" id="GO:0003825">
    <property type="term" value="F:alpha,alpha-trehalose-phosphate synthase (UDP-forming) activity"/>
    <property type="evidence" value="ECO:0007669"/>
    <property type="project" value="UniProtKB-EC"/>
</dbReference>
<organism evidence="4 5">
    <name type="scientific">Ectocarpus siliculosus</name>
    <name type="common">Brown alga</name>
    <name type="synonym">Conferva siliculosa</name>
    <dbReference type="NCBI Taxonomy" id="2880"/>
    <lineage>
        <taxon>Eukaryota</taxon>
        <taxon>Sar</taxon>
        <taxon>Stramenopiles</taxon>
        <taxon>Ochrophyta</taxon>
        <taxon>PX clade</taxon>
        <taxon>Phaeophyceae</taxon>
        <taxon>Ectocarpales</taxon>
        <taxon>Ectocarpaceae</taxon>
        <taxon>Ectocarpus</taxon>
    </lineage>
</organism>
<dbReference type="Pfam" id="PF00982">
    <property type="entry name" value="Glyco_transf_20"/>
    <property type="match status" value="1"/>
</dbReference>
<dbReference type="GO" id="GO:0004805">
    <property type="term" value="F:trehalose-phosphatase activity"/>
    <property type="evidence" value="ECO:0007669"/>
    <property type="project" value="TreeGrafter"/>
</dbReference>
<reference evidence="4 5" key="1">
    <citation type="journal article" date="2010" name="Nature">
        <title>The Ectocarpus genome and the independent evolution of multicellularity in brown algae.</title>
        <authorList>
            <person name="Cock J.M."/>
            <person name="Sterck L."/>
            <person name="Rouze P."/>
            <person name="Scornet D."/>
            <person name="Allen A.E."/>
            <person name="Amoutzias G."/>
            <person name="Anthouard V."/>
            <person name="Artiguenave F."/>
            <person name="Aury J.M."/>
            <person name="Badger J.H."/>
            <person name="Beszteri B."/>
            <person name="Billiau K."/>
            <person name="Bonnet E."/>
            <person name="Bothwell J.H."/>
            <person name="Bowler C."/>
            <person name="Boyen C."/>
            <person name="Brownlee C."/>
            <person name="Carrano C.J."/>
            <person name="Charrier B."/>
            <person name="Cho G.Y."/>
            <person name="Coelho S.M."/>
            <person name="Collen J."/>
            <person name="Corre E."/>
            <person name="Da Silva C."/>
            <person name="Delage L."/>
            <person name="Delaroque N."/>
            <person name="Dittami S.M."/>
            <person name="Doulbeau S."/>
            <person name="Elias M."/>
            <person name="Farnham G."/>
            <person name="Gachon C.M."/>
            <person name="Gschloessl B."/>
            <person name="Heesch S."/>
            <person name="Jabbari K."/>
            <person name="Jubin C."/>
            <person name="Kawai H."/>
            <person name="Kimura K."/>
            <person name="Kloareg B."/>
            <person name="Kupper F.C."/>
            <person name="Lang D."/>
            <person name="Le Bail A."/>
            <person name="Leblanc C."/>
            <person name="Lerouge P."/>
            <person name="Lohr M."/>
            <person name="Lopez P.J."/>
            <person name="Martens C."/>
            <person name="Maumus F."/>
            <person name="Michel G."/>
            <person name="Miranda-Saavedra D."/>
            <person name="Morales J."/>
            <person name="Moreau H."/>
            <person name="Motomura T."/>
            <person name="Nagasato C."/>
            <person name="Napoli C.A."/>
            <person name="Nelson D.R."/>
            <person name="Nyvall-Collen P."/>
            <person name="Peters A.F."/>
            <person name="Pommier C."/>
            <person name="Potin P."/>
            <person name="Poulain J."/>
            <person name="Quesneville H."/>
            <person name="Read B."/>
            <person name="Rensing S.A."/>
            <person name="Ritter A."/>
            <person name="Rousvoal S."/>
            <person name="Samanta M."/>
            <person name="Samson G."/>
            <person name="Schroeder D.C."/>
            <person name="Segurens B."/>
            <person name="Strittmatter M."/>
            <person name="Tonon T."/>
            <person name="Tregear J.W."/>
            <person name="Valentin K."/>
            <person name="von Dassow P."/>
            <person name="Yamagishi T."/>
            <person name="Van de Peer Y."/>
            <person name="Wincker P."/>
        </authorList>
    </citation>
    <scope>NUCLEOTIDE SEQUENCE [LARGE SCALE GENOMIC DNA]</scope>
    <source>
        <strain evidence="5">Ec32 / CCAP1310/4</strain>
    </source>
</reference>
<evidence type="ECO:0000313" key="4">
    <source>
        <dbReference type="EMBL" id="CBN77575.1"/>
    </source>
</evidence>
<feature type="region of interest" description="Disordered" evidence="3">
    <location>
        <begin position="563"/>
        <end position="633"/>
    </location>
</feature>
<keyword evidence="4" id="KW-0328">Glycosyltransferase</keyword>
<protein>
    <submittedName>
        <fullName evidence="4">Trehalose 6-phosphate synthase, family GT20 / Trehalose 6-phosphate phosphatase</fullName>
        <ecNumber evidence="4">2.4.1.15</ecNumber>
    </submittedName>
</protein>
<dbReference type="GO" id="GO:0005992">
    <property type="term" value="P:trehalose biosynthetic process"/>
    <property type="evidence" value="ECO:0007669"/>
    <property type="project" value="InterPro"/>
</dbReference>
<dbReference type="OrthoDB" id="755951at2759"/>
<dbReference type="SUPFAM" id="SSF53756">
    <property type="entry name" value="UDP-Glycosyltransferase/glycogen phosphorylase"/>
    <property type="match status" value="1"/>
</dbReference>
<sequence>MASPDFLPRSRTGSVADDELDETSQADVLRELQFLHRVRWVSWLGGVVDPAIQPAVRKKLEADHNCTPVFLTQEVEDLYYHKFTQGVLWPLFHCIPTNFNEALLENFQSQYEAYAHANKLFLEAVAGIYEEGDIVLVHDYDLMLLPALLRKRFPDITCGFFLHCPFPSTEFYRMLPVRQVLLEGILGADLVSFNHFDYVRHFLNSCTRILGLESYPSRIEYNGRLISVSICPMGIHPEAFEMTPEIGAVMERLRHVCHTEDRKVLVSIDRLDLCKGIPLKLLAVDSLLENYPELRGKVIMFVVVRDDGRRGDRDLRKAVDGLVGRVNGKYGKTDYTPIHYMKKKLSHSEMVALWALADVALVTSLREGVNLGAMEFVACQQTSMHGVLVYSEFAGCALSFKGAVLVNPYDPDKVAESIHTALAMPVMTKKIRHHQLLRYVNHYTSHLWARRIIPSLLMAGQKAREYNRLQKLDAGYLQSFYGRSRRRLLVFDYDGTLVAHHALAQLSAPPPVLLQVLEALCEDTANVVYIISGRRKSELEDWLGGVPRLGLIAEHGYWVKPAAAHRTQQPRDRASTGWDETGSGSRSRDQLADMGEWGSERSGREGRFGERRESGSSTPMGHQQPSMSYKHRGHRRVRTVSGGGLFSPDSASNNQPTDGAEWIMRSHNADLSWRSEVLAILENFTGRTPGSFLELKDSGLTWHFQDTDPDFGQTQAKNLQLHFEQMLANEQVRVVMAPLKKYIVIQPSRINKGKALLTVLHEDPLGFDLILGVGDERTDEDMYDVLQGSQCFTCTVGMKISKAQYYLEDTDAVVNMMQGLAHVSQQNFAKERDSRQGSDVYFSLGTPRGGGTTPRFS</sequence>
<evidence type="ECO:0000313" key="5">
    <source>
        <dbReference type="Proteomes" id="UP000002630"/>
    </source>
</evidence>
<dbReference type="Gene3D" id="3.30.70.1020">
    <property type="entry name" value="Trehalose-6-phosphate phosphatase related protein, domain 2"/>
    <property type="match status" value="1"/>
</dbReference>
<dbReference type="GO" id="GO:0005829">
    <property type="term" value="C:cytosol"/>
    <property type="evidence" value="ECO:0007669"/>
    <property type="project" value="TreeGrafter"/>
</dbReference>
<proteinExistence type="inferred from homology"/>
<dbReference type="AlphaFoldDB" id="D8LMG5"/>
<keyword evidence="4" id="KW-0808">Transferase</keyword>
<dbReference type="STRING" id="2880.D8LMG5"/>
<dbReference type="Gene3D" id="3.40.50.2000">
    <property type="entry name" value="Glycogen Phosphorylase B"/>
    <property type="match status" value="2"/>
</dbReference>
<dbReference type="InterPro" id="IPR003337">
    <property type="entry name" value="Trehalose_PPase"/>
</dbReference>
<dbReference type="InterPro" id="IPR036412">
    <property type="entry name" value="HAD-like_sf"/>
</dbReference>
<gene>
    <name evidence="4" type="primary">TPS</name>
    <name evidence="4" type="ORF">Esi_0004_0179</name>
</gene>
<dbReference type="Gene3D" id="3.40.50.1000">
    <property type="entry name" value="HAD superfamily/HAD-like"/>
    <property type="match status" value="2"/>
</dbReference>
<evidence type="ECO:0000256" key="1">
    <source>
        <dbReference type="ARBA" id="ARBA00005409"/>
    </source>
</evidence>
<dbReference type="Proteomes" id="UP000002630">
    <property type="component" value="Linkage Group LG03"/>
</dbReference>
<keyword evidence="5" id="KW-1185">Reference proteome</keyword>
<dbReference type="InParanoid" id="D8LMG5"/>
<dbReference type="PANTHER" id="PTHR10788:SF106">
    <property type="entry name" value="BCDNA.GH08860"/>
    <property type="match status" value="1"/>
</dbReference>
<comment type="similarity">
    <text evidence="1">In the N-terminal section; belongs to the glycosyltransferase 20 family.</text>
</comment>
<comment type="similarity">
    <text evidence="2">In the C-terminal section; belongs to the trehalose phosphatase family.</text>
</comment>
<dbReference type="Pfam" id="PF02358">
    <property type="entry name" value="Trehalose_PPase"/>
    <property type="match status" value="2"/>
</dbReference>
<dbReference type="InterPro" id="IPR023214">
    <property type="entry name" value="HAD_sf"/>
</dbReference>
<dbReference type="FunFam" id="3.40.50.1000:FF:000052">
    <property type="entry name" value="Alpha,alpha-trehalose-phosphate synthase [UDP-forming] 6"/>
    <property type="match status" value="1"/>
</dbReference>
<evidence type="ECO:0000256" key="3">
    <source>
        <dbReference type="SAM" id="MobiDB-lite"/>
    </source>
</evidence>
<dbReference type="EMBL" id="FN648596">
    <property type="protein sequence ID" value="CBN77575.1"/>
    <property type="molecule type" value="Genomic_DNA"/>
</dbReference>
<dbReference type="SUPFAM" id="SSF56784">
    <property type="entry name" value="HAD-like"/>
    <property type="match status" value="1"/>
</dbReference>
<dbReference type="EC" id="2.4.1.15" evidence="4"/>
<dbReference type="EMBL" id="FN649728">
    <property type="protein sequence ID" value="CBN77575.1"/>
    <property type="molecule type" value="Genomic_DNA"/>
</dbReference>
<feature type="compositionally biased region" description="Polar residues" evidence="3">
    <location>
        <begin position="618"/>
        <end position="627"/>
    </location>
</feature>
<name>D8LMG5_ECTSI</name>
<dbReference type="CDD" id="cd03788">
    <property type="entry name" value="GT20_TPS"/>
    <property type="match status" value="1"/>
</dbReference>
<feature type="compositionally biased region" description="Basic and acidic residues" evidence="3">
    <location>
        <begin position="598"/>
        <end position="614"/>
    </location>
</feature>
<dbReference type="PANTHER" id="PTHR10788">
    <property type="entry name" value="TREHALOSE-6-PHOSPHATE SYNTHASE"/>
    <property type="match status" value="1"/>
</dbReference>
<accession>D8LMG5</accession>
<dbReference type="InterPro" id="IPR001830">
    <property type="entry name" value="Glyco_trans_20"/>
</dbReference>
<evidence type="ECO:0000256" key="2">
    <source>
        <dbReference type="ARBA" id="ARBA00006330"/>
    </source>
</evidence>